<evidence type="ECO:0000256" key="1">
    <source>
        <dbReference type="ARBA" id="ARBA00008791"/>
    </source>
</evidence>
<organism evidence="3 4">
    <name type="scientific">Caballeronia cordobensis</name>
    <name type="common">Burkholderia cordobensis</name>
    <dbReference type="NCBI Taxonomy" id="1353886"/>
    <lineage>
        <taxon>Bacteria</taxon>
        <taxon>Pseudomonadati</taxon>
        <taxon>Pseudomonadota</taxon>
        <taxon>Betaproteobacteria</taxon>
        <taxon>Burkholderiales</taxon>
        <taxon>Burkholderiaceae</taxon>
        <taxon>Caballeronia</taxon>
    </lineage>
</organism>
<dbReference type="Pfam" id="PF00582">
    <property type="entry name" value="Usp"/>
    <property type="match status" value="1"/>
</dbReference>
<dbReference type="PRINTS" id="PR01438">
    <property type="entry name" value="UNVRSLSTRESS"/>
</dbReference>
<feature type="domain" description="UspA" evidence="2">
    <location>
        <begin position="155"/>
        <end position="280"/>
    </location>
</feature>
<dbReference type="PANTHER" id="PTHR46268:SF15">
    <property type="entry name" value="UNIVERSAL STRESS PROTEIN HP_0031"/>
    <property type="match status" value="1"/>
</dbReference>
<proteinExistence type="inferred from homology"/>
<name>A0A158IN12_CABCO</name>
<dbReference type="SUPFAM" id="SSF52402">
    <property type="entry name" value="Adenine nucleotide alpha hydrolases-like"/>
    <property type="match status" value="2"/>
</dbReference>
<dbReference type="Gene3D" id="3.40.50.12370">
    <property type="match status" value="1"/>
</dbReference>
<sequence length="282" mass="30547">MSYRSIVVHLDASERATYRLESALSIAKRFKAHLAAIYATFTPEPSPWGVMAGSAGWYEKLESDRQARGQALERLFHAGLARAGLSGEWIDELTRPREQVSRRGRCADLVIAGQDDPNDPDTHIADHFAETLVMTAGRPLLLVPYSGVFPNVGNNILVAWNGSREATRAVHDALPFMREARQVTLVAIDAMKREQTGARIPGADIASTLARHGVHVTVRETGATDETADASVGDALISEAQGVGANLIVMGAYGHARWKEVVLGGATRTMLRSMTVPVLMSH</sequence>
<dbReference type="RefSeq" id="WP_053568183.1">
    <property type="nucleotide sequence ID" value="NZ_FCNY02000014.1"/>
</dbReference>
<dbReference type="EMBL" id="FCNY02000014">
    <property type="protein sequence ID" value="SAL57753.1"/>
    <property type="molecule type" value="Genomic_DNA"/>
</dbReference>
<reference evidence="4" key="1">
    <citation type="submission" date="2016-01" db="EMBL/GenBank/DDBJ databases">
        <authorList>
            <person name="Peeters C."/>
        </authorList>
    </citation>
    <scope>NUCLEOTIDE SEQUENCE [LARGE SCALE GENOMIC DNA]</scope>
</reference>
<dbReference type="Proteomes" id="UP000054740">
    <property type="component" value="Unassembled WGS sequence"/>
</dbReference>
<keyword evidence="4" id="KW-1185">Reference proteome</keyword>
<evidence type="ECO:0000259" key="2">
    <source>
        <dbReference type="Pfam" id="PF00582"/>
    </source>
</evidence>
<dbReference type="InterPro" id="IPR006015">
    <property type="entry name" value="Universal_stress_UspA"/>
</dbReference>
<comment type="similarity">
    <text evidence="1">Belongs to the universal stress protein A family.</text>
</comment>
<evidence type="ECO:0000313" key="3">
    <source>
        <dbReference type="EMBL" id="SAL57753.1"/>
    </source>
</evidence>
<evidence type="ECO:0000313" key="4">
    <source>
        <dbReference type="Proteomes" id="UP000054740"/>
    </source>
</evidence>
<dbReference type="InterPro" id="IPR006016">
    <property type="entry name" value="UspA"/>
</dbReference>
<dbReference type="AlphaFoldDB" id="A0A158IN12"/>
<dbReference type="PANTHER" id="PTHR46268">
    <property type="entry name" value="STRESS RESPONSE PROTEIN NHAX"/>
    <property type="match status" value="1"/>
</dbReference>
<protein>
    <submittedName>
        <fullName evidence="3">Universal stress protein family protein</fullName>
    </submittedName>
</protein>
<accession>A0A158IN12</accession>
<dbReference type="CDD" id="cd00293">
    <property type="entry name" value="USP-like"/>
    <property type="match status" value="1"/>
</dbReference>
<gene>
    <name evidence="3" type="ORF">AWB70_05101</name>
</gene>